<sequence>MHTQRSLARIGMAAQAIARPRQHRYHHAYGSQQKFRTYRLLFAMLSLLRNRQPDAHPPKTEMETQGSPQISDDKFVILVGFEQKEFLVDVEVLTQGNDYFEIMFIRTLTEQGRRVLRMPSLDTEVFQAYLQYAYGRRVIVMDSEDARQSRSKAEEQVKIANLWDFANSITDVALQNATTDAFVDTLQAASVPISVATIHHLWEITHRPNPLCHIVINWFLAKSDAGPYLEKWQHRLPSDFFVDLALYYADAPMPDRPLEPYEYDRCRFHLHTDAVPPCASVPQRLQLTQENLGEELEDKRRSSSDSVTFGRGTRSEIEAARLFG</sequence>
<evidence type="ECO:0000313" key="3">
    <source>
        <dbReference type="Proteomes" id="UP000756132"/>
    </source>
</evidence>
<dbReference type="EMBL" id="CP090163">
    <property type="protein sequence ID" value="UJO12963.1"/>
    <property type="molecule type" value="Genomic_DNA"/>
</dbReference>
<keyword evidence="3" id="KW-1185">Reference proteome</keyword>
<dbReference type="InterPro" id="IPR000210">
    <property type="entry name" value="BTB/POZ_dom"/>
</dbReference>
<dbReference type="PROSITE" id="PS50097">
    <property type="entry name" value="BTB"/>
    <property type="match status" value="1"/>
</dbReference>
<dbReference type="AlphaFoldDB" id="A0A9Q8L8T5"/>
<evidence type="ECO:0000259" key="1">
    <source>
        <dbReference type="PROSITE" id="PS50097"/>
    </source>
</evidence>
<proteinExistence type="predicted"/>
<reference evidence="2" key="1">
    <citation type="submission" date="2021-12" db="EMBL/GenBank/DDBJ databases">
        <authorList>
            <person name="Zaccaron A."/>
            <person name="Stergiopoulos I."/>
        </authorList>
    </citation>
    <scope>NUCLEOTIDE SEQUENCE</scope>
    <source>
        <strain evidence="2">Race5_Kim</strain>
    </source>
</reference>
<dbReference type="KEGG" id="ffu:CLAFUR5_01093"/>
<organism evidence="2 3">
    <name type="scientific">Passalora fulva</name>
    <name type="common">Tomato leaf mold</name>
    <name type="synonym">Cladosporium fulvum</name>
    <dbReference type="NCBI Taxonomy" id="5499"/>
    <lineage>
        <taxon>Eukaryota</taxon>
        <taxon>Fungi</taxon>
        <taxon>Dikarya</taxon>
        <taxon>Ascomycota</taxon>
        <taxon>Pezizomycotina</taxon>
        <taxon>Dothideomycetes</taxon>
        <taxon>Dothideomycetidae</taxon>
        <taxon>Mycosphaerellales</taxon>
        <taxon>Mycosphaerellaceae</taxon>
        <taxon>Fulvia</taxon>
    </lineage>
</organism>
<protein>
    <recommendedName>
        <fullName evidence="1">BTB domain-containing protein</fullName>
    </recommendedName>
</protein>
<dbReference type="SUPFAM" id="SSF54695">
    <property type="entry name" value="POZ domain"/>
    <property type="match status" value="1"/>
</dbReference>
<dbReference type="RefSeq" id="XP_047757329.1">
    <property type="nucleotide sequence ID" value="XM_047900241.1"/>
</dbReference>
<accession>A0A9Q8L8T5</accession>
<gene>
    <name evidence="2" type="ORF">CLAFUR5_01093</name>
</gene>
<dbReference type="GeneID" id="71980971"/>
<feature type="domain" description="BTB" evidence="1">
    <location>
        <begin position="73"/>
        <end position="142"/>
    </location>
</feature>
<name>A0A9Q8L8T5_PASFU</name>
<dbReference type="Proteomes" id="UP000756132">
    <property type="component" value="Chromosome 1"/>
</dbReference>
<dbReference type="Pfam" id="PF00651">
    <property type="entry name" value="BTB"/>
    <property type="match status" value="1"/>
</dbReference>
<dbReference type="InterPro" id="IPR011333">
    <property type="entry name" value="SKP1/BTB/POZ_sf"/>
</dbReference>
<dbReference type="CDD" id="cd18186">
    <property type="entry name" value="BTB_POZ_ZBTB_KLHL-like"/>
    <property type="match status" value="1"/>
</dbReference>
<evidence type="ECO:0000313" key="2">
    <source>
        <dbReference type="EMBL" id="UJO12963.1"/>
    </source>
</evidence>
<reference evidence="2" key="2">
    <citation type="journal article" date="2022" name="Microb. Genom.">
        <title>A chromosome-scale genome assembly of the tomato pathogen Cladosporium fulvum reveals a compartmentalized genome architecture and the presence of a dispensable chromosome.</title>
        <authorList>
            <person name="Zaccaron A.Z."/>
            <person name="Chen L.H."/>
            <person name="Samaras A."/>
            <person name="Stergiopoulos I."/>
        </authorList>
    </citation>
    <scope>NUCLEOTIDE SEQUENCE</scope>
    <source>
        <strain evidence="2">Race5_Kim</strain>
    </source>
</reference>
<dbReference type="Gene3D" id="3.30.710.10">
    <property type="entry name" value="Potassium Channel Kv1.1, Chain A"/>
    <property type="match status" value="1"/>
</dbReference>